<dbReference type="RefSeq" id="WP_093148961.1">
    <property type="nucleotide sequence ID" value="NZ_FOUP01000002.1"/>
</dbReference>
<dbReference type="OrthoDB" id="287565at2"/>
<name>A0A1I4VSM8_9PSEU</name>
<proteinExistence type="predicted"/>
<reference evidence="2 3" key="1">
    <citation type="submission" date="2016-10" db="EMBL/GenBank/DDBJ databases">
        <authorList>
            <person name="de Groot N.N."/>
        </authorList>
    </citation>
    <scope>NUCLEOTIDE SEQUENCE [LARGE SCALE GENOMIC DNA]</scope>
    <source>
        <strain evidence="2 3">CPCC 201259</strain>
    </source>
</reference>
<organism evidence="2 3">
    <name type="scientific">Saccharopolyspora antimicrobica</name>
    <dbReference type="NCBI Taxonomy" id="455193"/>
    <lineage>
        <taxon>Bacteria</taxon>
        <taxon>Bacillati</taxon>
        <taxon>Actinomycetota</taxon>
        <taxon>Actinomycetes</taxon>
        <taxon>Pseudonocardiales</taxon>
        <taxon>Pseudonocardiaceae</taxon>
        <taxon>Saccharopolyspora</taxon>
    </lineage>
</organism>
<evidence type="ECO:0000256" key="1">
    <source>
        <dbReference type="SAM" id="MobiDB-lite"/>
    </source>
</evidence>
<gene>
    <name evidence="2" type="ORF">SAMN05421805_102364</name>
</gene>
<dbReference type="EMBL" id="FOUP01000002">
    <property type="protein sequence ID" value="SFN04308.1"/>
    <property type="molecule type" value="Genomic_DNA"/>
</dbReference>
<accession>A0A1I4VSM8</accession>
<sequence>MLTENPGDDFTHRSEGTQSCRIEATESVPGDPDSRVVMNSYFTFTDDKPEWKGTTISFDV</sequence>
<evidence type="ECO:0000313" key="2">
    <source>
        <dbReference type="EMBL" id="SFN04308.1"/>
    </source>
</evidence>
<dbReference type="AlphaFoldDB" id="A0A1I4VSM8"/>
<evidence type="ECO:0000313" key="3">
    <source>
        <dbReference type="Proteomes" id="UP000199398"/>
    </source>
</evidence>
<dbReference type="Proteomes" id="UP000199398">
    <property type="component" value="Unassembled WGS sequence"/>
</dbReference>
<feature type="region of interest" description="Disordered" evidence="1">
    <location>
        <begin position="1"/>
        <end position="20"/>
    </location>
</feature>
<protein>
    <submittedName>
        <fullName evidence="2">Uncharacterized protein</fullName>
    </submittedName>
</protein>